<proteinExistence type="predicted"/>
<sequence length="72" mass="8464">MRLAAHELNDLNELTMSCVNSITNMSYMLQHVQDPEFKSILERHFPFHIRDYNMKASFMNEAEGGKKRVEAF</sequence>
<dbReference type="InterPro" id="IPR012347">
    <property type="entry name" value="Ferritin-like"/>
</dbReference>
<dbReference type="EMBL" id="JWIR02000062">
    <property type="protein sequence ID" value="KKB36329.1"/>
    <property type="molecule type" value="Genomic_DNA"/>
</dbReference>
<comment type="caution">
    <text evidence="1">The sequence shown here is derived from an EMBL/GenBank/DDBJ whole genome shotgun (WGS) entry which is preliminary data.</text>
</comment>
<dbReference type="AlphaFoldDB" id="A0A0F5HMX3"/>
<evidence type="ECO:0000313" key="2">
    <source>
        <dbReference type="Proteomes" id="UP000031563"/>
    </source>
</evidence>
<accession>A0A0F5HMX3</accession>
<accession>A0A0F5HSH9</accession>
<name>A0A0F5HMX3_BACTR</name>
<protein>
    <submittedName>
        <fullName evidence="1">Coat F</fullName>
    </submittedName>
</protein>
<reference evidence="1" key="1">
    <citation type="submission" date="2015-02" db="EMBL/GenBank/DDBJ databases">
        <title>Genome Assembly of Bacillaceae bacterium MTCC 8252.</title>
        <authorList>
            <person name="Verma A."/>
            <person name="Khatri I."/>
            <person name="Mual P."/>
            <person name="Subramanian S."/>
            <person name="Krishnamurthi S."/>
        </authorList>
    </citation>
    <scope>NUCLEOTIDE SEQUENCE [LARGE SCALE GENOMIC DNA]</scope>
    <source>
        <strain evidence="1">MTCC 8252</strain>
    </source>
</reference>
<organism evidence="1 2">
    <name type="scientific">Bacillus thermotolerans</name>
    <name type="common">Quasibacillus thermotolerans</name>
    <dbReference type="NCBI Taxonomy" id="1221996"/>
    <lineage>
        <taxon>Bacteria</taxon>
        <taxon>Bacillati</taxon>
        <taxon>Bacillota</taxon>
        <taxon>Bacilli</taxon>
        <taxon>Bacillales</taxon>
        <taxon>Bacillaceae</taxon>
        <taxon>Bacillus</taxon>
    </lineage>
</organism>
<evidence type="ECO:0000313" key="1">
    <source>
        <dbReference type="EMBL" id="KKB36329.1"/>
    </source>
</evidence>
<gene>
    <name evidence="1" type="ORF">QY95_03193</name>
</gene>
<dbReference type="STRING" id="1221996.QY95_03193"/>
<dbReference type="RefSeq" id="WP_232506308.1">
    <property type="nucleotide sequence ID" value="NZ_JWIR02000062.1"/>
</dbReference>
<dbReference type="Gene3D" id="1.20.1260.10">
    <property type="match status" value="1"/>
</dbReference>
<dbReference type="Proteomes" id="UP000031563">
    <property type="component" value="Unassembled WGS sequence"/>
</dbReference>
<keyword evidence="2" id="KW-1185">Reference proteome</keyword>